<dbReference type="AlphaFoldDB" id="A0A9Q3HFK5"/>
<dbReference type="Proteomes" id="UP000765509">
    <property type="component" value="Unassembled WGS sequence"/>
</dbReference>
<organism evidence="1 2">
    <name type="scientific">Austropuccinia psidii MF-1</name>
    <dbReference type="NCBI Taxonomy" id="1389203"/>
    <lineage>
        <taxon>Eukaryota</taxon>
        <taxon>Fungi</taxon>
        <taxon>Dikarya</taxon>
        <taxon>Basidiomycota</taxon>
        <taxon>Pucciniomycotina</taxon>
        <taxon>Pucciniomycetes</taxon>
        <taxon>Pucciniales</taxon>
        <taxon>Sphaerophragmiaceae</taxon>
        <taxon>Austropuccinia</taxon>
    </lineage>
</organism>
<dbReference type="OrthoDB" id="3243429at2759"/>
<keyword evidence="2" id="KW-1185">Reference proteome</keyword>
<comment type="caution">
    <text evidence="1">The sequence shown here is derived from an EMBL/GenBank/DDBJ whole genome shotgun (WGS) entry which is preliminary data.</text>
</comment>
<name>A0A9Q3HFK5_9BASI</name>
<evidence type="ECO:0000313" key="1">
    <source>
        <dbReference type="EMBL" id="MBW0500155.1"/>
    </source>
</evidence>
<dbReference type="EMBL" id="AVOT02015667">
    <property type="protein sequence ID" value="MBW0500155.1"/>
    <property type="molecule type" value="Genomic_DNA"/>
</dbReference>
<evidence type="ECO:0008006" key="3">
    <source>
        <dbReference type="Google" id="ProtNLM"/>
    </source>
</evidence>
<accession>A0A9Q3HFK5</accession>
<evidence type="ECO:0000313" key="2">
    <source>
        <dbReference type="Proteomes" id="UP000765509"/>
    </source>
</evidence>
<sequence length="216" mass="24018">MKVNYHLPTVHKTISKESPWHERLGHAGKSVIKSMVLPPSNDLCKVLNLNKIHWLPLKDHFAPPDLPVDCVHVDLVGPICCHQSLSFDKKVVVLRHVLFNESIFPELKQQDGNVIPLNVTWDAIEGQAVVDKFHAPLECSLELENQELVDEVQMSSIQGTIPTSEPELADEVLPADEISSLPPIGDQVLPPVCIKVIGPCHPTLFCSYINQQNILS</sequence>
<protein>
    <recommendedName>
        <fullName evidence="3">GAG-pre-integrase domain-containing protein</fullName>
    </recommendedName>
</protein>
<gene>
    <name evidence="1" type="ORF">O181_039870</name>
</gene>
<proteinExistence type="predicted"/>
<reference evidence="1" key="1">
    <citation type="submission" date="2021-03" db="EMBL/GenBank/DDBJ databases">
        <title>Draft genome sequence of rust myrtle Austropuccinia psidii MF-1, a brazilian biotype.</title>
        <authorList>
            <person name="Quecine M.C."/>
            <person name="Pachon D.M.R."/>
            <person name="Bonatelli M.L."/>
            <person name="Correr F.H."/>
            <person name="Franceschini L.M."/>
            <person name="Leite T.F."/>
            <person name="Margarido G.R.A."/>
            <person name="Almeida C.A."/>
            <person name="Ferrarezi J.A."/>
            <person name="Labate C.A."/>
        </authorList>
    </citation>
    <scope>NUCLEOTIDE SEQUENCE</scope>
    <source>
        <strain evidence="1">MF-1</strain>
    </source>
</reference>